<protein>
    <submittedName>
        <fullName evidence="1">Uncharacterized protein</fullName>
    </submittedName>
</protein>
<dbReference type="AlphaFoldDB" id="A0A6A6HBP0"/>
<dbReference type="EMBL" id="ML991791">
    <property type="protein sequence ID" value="KAF2235432.1"/>
    <property type="molecule type" value="Genomic_DNA"/>
</dbReference>
<organism evidence="1 2">
    <name type="scientific">Viridothelium virens</name>
    <name type="common">Speckled blister lichen</name>
    <name type="synonym">Trypethelium virens</name>
    <dbReference type="NCBI Taxonomy" id="1048519"/>
    <lineage>
        <taxon>Eukaryota</taxon>
        <taxon>Fungi</taxon>
        <taxon>Dikarya</taxon>
        <taxon>Ascomycota</taxon>
        <taxon>Pezizomycotina</taxon>
        <taxon>Dothideomycetes</taxon>
        <taxon>Dothideomycetes incertae sedis</taxon>
        <taxon>Trypetheliales</taxon>
        <taxon>Trypetheliaceae</taxon>
        <taxon>Viridothelium</taxon>
    </lineage>
</organism>
<proteinExistence type="predicted"/>
<reference evidence="1" key="1">
    <citation type="journal article" date="2020" name="Stud. Mycol.">
        <title>101 Dothideomycetes genomes: a test case for predicting lifestyles and emergence of pathogens.</title>
        <authorList>
            <person name="Haridas S."/>
            <person name="Albert R."/>
            <person name="Binder M."/>
            <person name="Bloem J."/>
            <person name="Labutti K."/>
            <person name="Salamov A."/>
            <person name="Andreopoulos B."/>
            <person name="Baker S."/>
            <person name="Barry K."/>
            <person name="Bills G."/>
            <person name="Bluhm B."/>
            <person name="Cannon C."/>
            <person name="Castanera R."/>
            <person name="Culley D."/>
            <person name="Daum C."/>
            <person name="Ezra D."/>
            <person name="Gonzalez J."/>
            <person name="Henrissat B."/>
            <person name="Kuo A."/>
            <person name="Liang C."/>
            <person name="Lipzen A."/>
            <person name="Lutzoni F."/>
            <person name="Magnuson J."/>
            <person name="Mondo S."/>
            <person name="Nolan M."/>
            <person name="Ohm R."/>
            <person name="Pangilinan J."/>
            <person name="Park H.-J."/>
            <person name="Ramirez L."/>
            <person name="Alfaro M."/>
            <person name="Sun H."/>
            <person name="Tritt A."/>
            <person name="Yoshinaga Y."/>
            <person name="Zwiers L.-H."/>
            <person name="Turgeon B."/>
            <person name="Goodwin S."/>
            <person name="Spatafora J."/>
            <person name="Crous P."/>
            <person name="Grigoriev I."/>
        </authorList>
    </citation>
    <scope>NUCLEOTIDE SEQUENCE</scope>
    <source>
        <strain evidence="1">Tuck. ex Michener</strain>
    </source>
</reference>
<evidence type="ECO:0000313" key="2">
    <source>
        <dbReference type="Proteomes" id="UP000800092"/>
    </source>
</evidence>
<sequence>MPPTLWRVRPHRGLPRVVLVPFRCSKGPATVARWLVDPRLVYSSLAHSALAWTPRAASPRPTRLTSTFERQSLLHSITPTLQKGDCSLRPSVTALHILSGARIHRQVNWIQWRYPIERSGPVYLQGRSFVYLG</sequence>
<accession>A0A6A6HBP0</accession>
<gene>
    <name evidence="1" type="ORF">EV356DRAFT_117952</name>
</gene>
<name>A0A6A6HBP0_VIRVR</name>
<dbReference type="Proteomes" id="UP000800092">
    <property type="component" value="Unassembled WGS sequence"/>
</dbReference>
<keyword evidence="2" id="KW-1185">Reference proteome</keyword>
<evidence type="ECO:0000313" key="1">
    <source>
        <dbReference type="EMBL" id="KAF2235432.1"/>
    </source>
</evidence>